<dbReference type="Gene3D" id="1.10.1660.10">
    <property type="match status" value="1"/>
</dbReference>
<dbReference type="EMBL" id="JBHUOG010000001">
    <property type="protein sequence ID" value="MFD2792414.1"/>
    <property type="molecule type" value="Genomic_DNA"/>
</dbReference>
<dbReference type="PANTHER" id="PTHR30204">
    <property type="entry name" value="REDOX-CYCLING DRUG-SENSING TRANSCRIPTIONAL ACTIVATOR SOXR"/>
    <property type="match status" value="1"/>
</dbReference>
<dbReference type="SUPFAM" id="SSF46955">
    <property type="entry name" value="Putative DNA-binding domain"/>
    <property type="match status" value="1"/>
</dbReference>
<keyword evidence="1" id="KW-0238">DNA-binding</keyword>
<accession>A0ABW5VL97</accession>
<proteinExistence type="predicted"/>
<keyword evidence="4" id="KW-1185">Reference proteome</keyword>
<evidence type="ECO:0000313" key="3">
    <source>
        <dbReference type="EMBL" id="MFD2792414.1"/>
    </source>
</evidence>
<reference evidence="4" key="1">
    <citation type="journal article" date="2019" name="Int. J. Syst. Evol. Microbiol.">
        <title>The Global Catalogue of Microorganisms (GCM) 10K type strain sequencing project: providing services to taxonomists for standard genome sequencing and annotation.</title>
        <authorList>
            <consortium name="The Broad Institute Genomics Platform"/>
            <consortium name="The Broad Institute Genome Sequencing Center for Infectious Disease"/>
            <person name="Wu L."/>
            <person name="Ma J."/>
        </authorList>
    </citation>
    <scope>NUCLEOTIDE SEQUENCE [LARGE SCALE GENOMIC DNA]</scope>
    <source>
        <strain evidence="4">CCM 7044</strain>
    </source>
</reference>
<dbReference type="InterPro" id="IPR009061">
    <property type="entry name" value="DNA-bd_dom_put_sf"/>
</dbReference>
<dbReference type="SMART" id="SM00422">
    <property type="entry name" value="HTH_MERR"/>
    <property type="match status" value="1"/>
</dbReference>
<comment type="caution">
    <text evidence="3">The sequence shown here is derived from an EMBL/GenBank/DDBJ whole genome shotgun (WGS) entry which is preliminary data.</text>
</comment>
<dbReference type="RefSeq" id="WP_377180014.1">
    <property type="nucleotide sequence ID" value="NZ_JBHUOG010000001.1"/>
</dbReference>
<dbReference type="InterPro" id="IPR047057">
    <property type="entry name" value="MerR_fam"/>
</dbReference>
<evidence type="ECO:0000256" key="1">
    <source>
        <dbReference type="ARBA" id="ARBA00023125"/>
    </source>
</evidence>
<feature type="domain" description="HTH merR-type" evidence="2">
    <location>
        <begin position="1"/>
        <end position="71"/>
    </location>
</feature>
<evidence type="ECO:0000259" key="2">
    <source>
        <dbReference type="PROSITE" id="PS50937"/>
    </source>
</evidence>
<gene>
    <name evidence="3" type="ORF">ACFS27_02515</name>
</gene>
<name>A0ABW5VL97_9MICO</name>
<dbReference type="PRINTS" id="PR00040">
    <property type="entry name" value="HTHMERR"/>
</dbReference>
<evidence type="ECO:0000313" key="4">
    <source>
        <dbReference type="Proteomes" id="UP001597479"/>
    </source>
</evidence>
<dbReference type="PROSITE" id="PS50937">
    <property type="entry name" value="HTH_MERR_2"/>
    <property type="match status" value="1"/>
</dbReference>
<protein>
    <submittedName>
        <fullName evidence="3">MerR family transcriptional regulator</fullName>
    </submittedName>
</protein>
<dbReference type="Proteomes" id="UP001597479">
    <property type="component" value="Unassembled WGS sequence"/>
</dbReference>
<sequence length="122" mass="13504">MPRSTRQLADVAGTTVKAVRHYHALGLLDEPHRAANGYKQYGDAHLIRLLQIKRLRDLGVSLSEIATIDRADQVPDGAIRLVDAELAATVEGLQRIRTELAIILRHRAPTDVLGELNRPRSS</sequence>
<dbReference type="Pfam" id="PF13411">
    <property type="entry name" value="MerR_1"/>
    <property type="match status" value="1"/>
</dbReference>
<dbReference type="PANTHER" id="PTHR30204:SF93">
    <property type="entry name" value="HTH MERR-TYPE DOMAIN-CONTAINING PROTEIN"/>
    <property type="match status" value="1"/>
</dbReference>
<organism evidence="3 4">
    <name type="scientific">Promicromonospora vindobonensis</name>
    <dbReference type="NCBI Taxonomy" id="195748"/>
    <lineage>
        <taxon>Bacteria</taxon>
        <taxon>Bacillati</taxon>
        <taxon>Actinomycetota</taxon>
        <taxon>Actinomycetes</taxon>
        <taxon>Micrococcales</taxon>
        <taxon>Promicromonosporaceae</taxon>
        <taxon>Promicromonospora</taxon>
    </lineage>
</organism>
<dbReference type="InterPro" id="IPR000551">
    <property type="entry name" value="MerR-type_HTH_dom"/>
</dbReference>